<proteinExistence type="predicted"/>
<comment type="caution">
    <text evidence="1">The sequence shown here is derived from an EMBL/GenBank/DDBJ whole genome shotgun (WGS) entry which is preliminary data.</text>
</comment>
<name>A0A829GH17_LACPA</name>
<dbReference type="Proteomes" id="UP000014316">
    <property type="component" value="Unassembled WGS sequence"/>
</dbReference>
<dbReference type="AlphaFoldDB" id="A0A829GH17"/>
<evidence type="ECO:0000313" key="1">
    <source>
        <dbReference type="EMBL" id="EPC53873.1"/>
    </source>
</evidence>
<reference evidence="1 2" key="1">
    <citation type="journal article" date="2013" name="PLoS ONE">
        <title>Lactobacillus paracasei comparative genomics: towards species pan-genome definition and exploitation of diversity.</title>
        <authorList>
            <person name="Smokvina T."/>
            <person name="Wels M."/>
            <person name="Polka J."/>
            <person name="Chervaux C."/>
            <person name="Brisse S."/>
            <person name="Boekhorst J."/>
            <person name="van Hylckama Vlieg J.E."/>
            <person name="Siezen R.J."/>
        </authorList>
    </citation>
    <scope>NUCLEOTIDE SEQUENCE [LARGE SCALE GENOMIC DNA]</scope>
    <source>
        <strain evidence="1 2">Lpp123</strain>
    </source>
</reference>
<accession>A0A829GH17</accession>
<gene>
    <name evidence="1" type="ORF">Lpp123_07715</name>
</gene>
<sequence length="63" mass="7413">MIRTKVVAPNHIVDYYYKLKKPHPKKDKVAVVACMNKTLKCLYAMVMTGTKYRYRYPDSKSIN</sequence>
<dbReference type="EMBL" id="ANJW01000453">
    <property type="protein sequence ID" value="EPC53873.1"/>
    <property type="molecule type" value="Genomic_DNA"/>
</dbReference>
<organism evidence="1 2">
    <name type="scientific">Lacticaseibacillus paracasei subsp. paracasei Lpp123</name>
    <dbReference type="NCBI Taxonomy" id="1256201"/>
    <lineage>
        <taxon>Bacteria</taxon>
        <taxon>Bacillati</taxon>
        <taxon>Bacillota</taxon>
        <taxon>Bacilli</taxon>
        <taxon>Lactobacillales</taxon>
        <taxon>Lactobacillaceae</taxon>
        <taxon>Lacticaseibacillus</taxon>
    </lineage>
</organism>
<evidence type="ECO:0000313" key="2">
    <source>
        <dbReference type="Proteomes" id="UP000014316"/>
    </source>
</evidence>
<protein>
    <submittedName>
        <fullName evidence="1">ISSep1 transposase</fullName>
    </submittedName>
</protein>